<evidence type="ECO:0000259" key="2">
    <source>
        <dbReference type="Pfam" id="PF24032"/>
    </source>
</evidence>
<accession>A0A859FGK9</accession>
<dbReference type="KEGG" id="psua:FLK61_35360"/>
<dbReference type="Pfam" id="PF24032">
    <property type="entry name" value="YQBQ"/>
    <property type="match status" value="1"/>
</dbReference>
<feature type="compositionally biased region" description="Basic and acidic residues" evidence="1">
    <location>
        <begin position="332"/>
        <end position="354"/>
    </location>
</feature>
<sequence>MSTPIMRGGYAEIRLEHDNGSRIADVTEIVTSVNWSGDVNEAYRALEVTLKNTLDMRERRIDFENGDRIRFYNHDEELFRGRIFKFGINHTGDETLTVYDTNTYLTRSQITRTFRNVTASDIFTRVAREYGVTPGEVADTGYRIPKLVANGDTLFQLFVKALTLTEKQNGRRFRIINRQGRVHLEERKAQVTRQVLESGANILSASYSQSIEDLRNRLVMVGGDKDQFREVRINQQLIDKYGLMAAVESYSGNEVKRAEVKQAADQKFRELATINDEANVTCLGINSVTSGSAVYVVERMTGILGGYYVSSDQHTFTNGKHEMRLTLSATDDLPRIEVKPEKEPKKPKKKKEER</sequence>
<protein>
    <recommendedName>
        <fullName evidence="2">YqbQ/XkdQ domain-containing protein</fullName>
    </recommendedName>
</protein>
<dbReference type="Proteomes" id="UP000318138">
    <property type="component" value="Chromosome"/>
</dbReference>
<evidence type="ECO:0000256" key="1">
    <source>
        <dbReference type="SAM" id="MobiDB-lite"/>
    </source>
</evidence>
<proteinExistence type="predicted"/>
<feature type="domain" description="YqbQ/XkdQ" evidence="2">
    <location>
        <begin position="33"/>
        <end position="327"/>
    </location>
</feature>
<gene>
    <name evidence="3" type="ORF">FLK61_35360</name>
</gene>
<dbReference type="SUPFAM" id="SSF69279">
    <property type="entry name" value="Phage tail proteins"/>
    <property type="match status" value="1"/>
</dbReference>
<evidence type="ECO:0000313" key="4">
    <source>
        <dbReference type="Proteomes" id="UP000318138"/>
    </source>
</evidence>
<feature type="region of interest" description="Disordered" evidence="1">
    <location>
        <begin position="330"/>
        <end position="354"/>
    </location>
</feature>
<evidence type="ECO:0000313" key="3">
    <source>
        <dbReference type="EMBL" id="QKS71948.1"/>
    </source>
</evidence>
<reference evidence="4" key="1">
    <citation type="submission" date="2019-07" db="EMBL/GenBank/DDBJ databases">
        <title>Bacillus alkalisoli sp. nov. isolated from saline soil.</title>
        <authorList>
            <person name="Sun J.-Q."/>
            <person name="Xu L."/>
        </authorList>
    </citation>
    <scope>NUCLEOTIDE SEQUENCE [LARGE SCALE GENOMIC DNA]</scope>
    <source>
        <strain evidence="4">M4U3P1</strain>
    </source>
</reference>
<dbReference type="EMBL" id="CP041372">
    <property type="protein sequence ID" value="QKS71948.1"/>
    <property type="molecule type" value="Genomic_DNA"/>
</dbReference>
<keyword evidence="4" id="KW-1185">Reference proteome</keyword>
<dbReference type="InterPro" id="IPR056937">
    <property type="entry name" value="YqbQ/XkdQ"/>
</dbReference>
<name>A0A859FGK9_9BACI</name>
<dbReference type="RefSeq" id="WP_176009930.1">
    <property type="nucleotide sequence ID" value="NZ_CP041372.2"/>
</dbReference>
<organism evidence="3 4">
    <name type="scientific">Paenalkalicoccus suaedae</name>
    <dbReference type="NCBI Taxonomy" id="2592382"/>
    <lineage>
        <taxon>Bacteria</taxon>
        <taxon>Bacillati</taxon>
        <taxon>Bacillota</taxon>
        <taxon>Bacilli</taxon>
        <taxon>Bacillales</taxon>
        <taxon>Bacillaceae</taxon>
        <taxon>Paenalkalicoccus</taxon>
    </lineage>
</organism>
<dbReference type="AlphaFoldDB" id="A0A859FGK9"/>